<keyword evidence="1" id="KW-0533">Nickel</keyword>
<feature type="compositionally biased region" description="Basic and acidic residues" evidence="2">
    <location>
        <begin position="91"/>
        <end position="114"/>
    </location>
</feature>
<dbReference type="PANTHER" id="PTHR36566:SF1">
    <property type="entry name" value="PYRIDINIUM-3,5-BISTHIOCARBOXYLIC ACID MONONUCLEOTIDE NICKEL INSERTION PROTEIN"/>
    <property type="match status" value="1"/>
</dbReference>
<gene>
    <name evidence="3" type="ORF">RS130_17010</name>
</gene>
<keyword evidence="4" id="KW-1185">Reference proteome</keyword>
<name>A0ABU3SZC9_9ALTE</name>
<organism evidence="3 4">
    <name type="scientific">Paraglaciecola aquimarina</name>
    <dbReference type="NCBI Taxonomy" id="1235557"/>
    <lineage>
        <taxon>Bacteria</taxon>
        <taxon>Pseudomonadati</taxon>
        <taxon>Pseudomonadota</taxon>
        <taxon>Gammaproteobacteria</taxon>
        <taxon>Alteromonadales</taxon>
        <taxon>Alteromonadaceae</taxon>
        <taxon>Paraglaciecola</taxon>
    </lineage>
</organism>
<dbReference type="RefSeq" id="WP_316026919.1">
    <property type="nucleotide sequence ID" value="NZ_JAWDIO010000002.1"/>
</dbReference>
<proteinExistence type="predicted"/>
<accession>A0ABU3SZC9</accession>
<dbReference type="Proteomes" id="UP001247805">
    <property type="component" value="Unassembled WGS sequence"/>
</dbReference>
<evidence type="ECO:0000313" key="3">
    <source>
        <dbReference type="EMBL" id="MDU0355378.1"/>
    </source>
</evidence>
<dbReference type="PANTHER" id="PTHR36566">
    <property type="entry name" value="NICKEL INSERTION PROTEIN-RELATED"/>
    <property type="match status" value="1"/>
</dbReference>
<dbReference type="Pfam" id="PF01969">
    <property type="entry name" value="Ni_insertion"/>
    <property type="match status" value="1"/>
</dbReference>
<dbReference type="InterPro" id="IPR002822">
    <property type="entry name" value="Ni_insertion"/>
</dbReference>
<feature type="region of interest" description="Disordered" evidence="2">
    <location>
        <begin position="77"/>
        <end position="114"/>
    </location>
</feature>
<evidence type="ECO:0000256" key="1">
    <source>
        <dbReference type="ARBA" id="ARBA00022596"/>
    </source>
</evidence>
<comment type="caution">
    <text evidence="3">The sequence shown here is derived from an EMBL/GenBank/DDBJ whole genome shotgun (WGS) entry which is preliminary data.</text>
</comment>
<dbReference type="EMBL" id="JAWDIO010000002">
    <property type="protein sequence ID" value="MDU0355378.1"/>
    <property type="molecule type" value="Genomic_DNA"/>
</dbReference>
<evidence type="ECO:0000256" key="2">
    <source>
        <dbReference type="SAM" id="MobiDB-lite"/>
    </source>
</evidence>
<reference evidence="3 4" key="1">
    <citation type="submission" date="2023-10" db="EMBL/GenBank/DDBJ databases">
        <title>Glaciecola aquimarina strain GGW-M5 nov., isolated from a coastal seawater.</title>
        <authorList>
            <person name="Bayburt H."/>
            <person name="Kim J.M."/>
            <person name="Choi B.J."/>
            <person name="Jeon C.O."/>
        </authorList>
    </citation>
    <scope>NUCLEOTIDE SEQUENCE [LARGE SCALE GENOMIC DNA]</scope>
    <source>
        <strain evidence="3 4">KCTC 32108</strain>
    </source>
</reference>
<evidence type="ECO:0000313" key="4">
    <source>
        <dbReference type="Proteomes" id="UP001247805"/>
    </source>
</evidence>
<dbReference type="Gene3D" id="3.30.70.1380">
    <property type="entry name" value="Transcriptional regulatory protein pf0864 domain like"/>
    <property type="match status" value="1"/>
</dbReference>
<sequence>MTITTNESHIHLDIVGGIAGDMFIGAMLDAFEPLKADVFAAIEQVISKNIGRAELTAGLNSGISGLRFSLKLVNSEKETEEHVHSHPHPHSFHEHSHDHLHEEHLSQHGAADHSHEHSHKTTYRYLCQVLKTAKLDFDVANIAVELLTIIAVAEAKIHNKTLNDVHFHELADWDSLMDVVAAAVILNGLKQCSWSISTLPLGSGLVNTQHGLIPVPAPATAEILLGFEFSNDSVQGERITPTGAAILRYLRNNKLLIAQPQGRLVATGYGLGTKIFPAMPNILRALHFTKKPADSALQQAQQGTVVIIEFDIDDMTGEELGLSLELLRAQDGVLDVIAQTARGKKNRSVESVRLLASSAHYQDVIATCFNQTTTIGLRYRFETRAYLLREHLEVQEVAYKSVARPNGETSLKVEHDELLSLESLNQRRTLKYQVELLAQSDKP</sequence>
<protein>
    <submittedName>
        <fullName evidence="3">LarC family nickel insertion protein</fullName>
    </submittedName>
</protein>